<reference evidence="1 2" key="1">
    <citation type="submission" date="2023-11" db="EMBL/GenBank/DDBJ databases">
        <title>Halocaridina rubra genome assembly.</title>
        <authorList>
            <person name="Smith C."/>
        </authorList>
    </citation>
    <scope>NUCLEOTIDE SEQUENCE [LARGE SCALE GENOMIC DNA]</scope>
    <source>
        <strain evidence="1">EP-1</strain>
        <tissue evidence="1">Whole</tissue>
    </source>
</reference>
<keyword evidence="2" id="KW-1185">Reference proteome</keyword>
<evidence type="ECO:0000313" key="2">
    <source>
        <dbReference type="Proteomes" id="UP001381693"/>
    </source>
</evidence>
<dbReference type="EMBL" id="JAXCGZ010013742">
    <property type="protein sequence ID" value="KAK7072021.1"/>
    <property type="molecule type" value="Genomic_DNA"/>
</dbReference>
<sequence>MEALVVNRATQGYSVESTGIASNLVKALIGAGAWLEKKEWALGKLGRLLNCSLQAQAANHLLSKMLVHIADPPPREGAKESGAPLETINQHTATIPGVPSPARSTTLICALAN</sequence>
<proteinExistence type="predicted"/>
<gene>
    <name evidence="1" type="ORF">SK128_024977</name>
</gene>
<comment type="caution">
    <text evidence="1">The sequence shown here is derived from an EMBL/GenBank/DDBJ whole genome shotgun (WGS) entry which is preliminary data.</text>
</comment>
<protein>
    <submittedName>
        <fullName evidence="1">Uncharacterized protein</fullName>
    </submittedName>
</protein>
<evidence type="ECO:0000313" key="1">
    <source>
        <dbReference type="EMBL" id="KAK7072021.1"/>
    </source>
</evidence>
<organism evidence="1 2">
    <name type="scientific">Halocaridina rubra</name>
    <name type="common">Hawaiian red shrimp</name>
    <dbReference type="NCBI Taxonomy" id="373956"/>
    <lineage>
        <taxon>Eukaryota</taxon>
        <taxon>Metazoa</taxon>
        <taxon>Ecdysozoa</taxon>
        <taxon>Arthropoda</taxon>
        <taxon>Crustacea</taxon>
        <taxon>Multicrustacea</taxon>
        <taxon>Malacostraca</taxon>
        <taxon>Eumalacostraca</taxon>
        <taxon>Eucarida</taxon>
        <taxon>Decapoda</taxon>
        <taxon>Pleocyemata</taxon>
        <taxon>Caridea</taxon>
        <taxon>Atyoidea</taxon>
        <taxon>Atyidae</taxon>
        <taxon>Halocaridina</taxon>
    </lineage>
</organism>
<accession>A0AAN8ZX44</accession>
<dbReference type="Proteomes" id="UP001381693">
    <property type="component" value="Unassembled WGS sequence"/>
</dbReference>
<name>A0AAN8ZX44_HALRR</name>
<dbReference type="AlphaFoldDB" id="A0AAN8ZX44"/>